<dbReference type="Proteomes" id="UP000094569">
    <property type="component" value="Unassembled WGS sequence"/>
</dbReference>
<dbReference type="EMBL" id="JXNT01000005">
    <property type="protein sequence ID" value="ODM18875.1"/>
    <property type="molecule type" value="Genomic_DNA"/>
</dbReference>
<organism evidence="2 3">
    <name type="scientific">Aspergillus cristatus</name>
    <name type="common">Chinese Fuzhuan brick tea-fermentation fungus</name>
    <name type="synonym">Eurotium cristatum</name>
    <dbReference type="NCBI Taxonomy" id="573508"/>
    <lineage>
        <taxon>Eukaryota</taxon>
        <taxon>Fungi</taxon>
        <taxon>Dikarya</taxon>
        <taxon>Ascomycota</taxon>
        <taxon>Pezizomycotina</taxon>
        <taxon>Eurotiomycetes</taxon>
        <taxon>Eurotiomycetidae</taxon>
        <taxon>Eurotiales</taxon>
        <taxon>Aspergillaceae</taxon>
        <taxon>Aspergillus</taxon>
        <taxon>Aspergillus subgen. Aspergillus</taxon>
    </lineage>
</organism>
<evidence type="ECO:0000256" key="1">
    <source>
        <dbReference type="SAM" id="MobiDB-lite"/>
    </source>
</evidence>
<dbReference type="VEuPathDB" id="FungiDB:SI65_05492"/>
<accession>A0A1E3BD27</accession>
<feature type="compositionally biased region" description="Acidic residues" evidence="1">
    <location>
        <begin position="134"/>
        <end position="145"/>
    </location>
</feature>
<proteinExistence type="predicted"/>
<keyword evidence="3" id="KW-1185">Reference proteome</keyword>
<name>A0A1E3BD27_ASPCR</name>
<reference evidence="2 3" key="1">
    <citation type="journal article" date="2016" name="BMC Genomics">
        <title>Comparative genomic and transcriptomic analyses of the Fuzhuan brick tea-fermentation fungus Aspergillus cristatus.</title>
        <authorList>
            <person name="Ge Y."/>
            <person name="Wang Y."/>
            <person name="Liu Y."/>
            <person name="Tan Y."/>
            <person name="Ren X."/>
            <person name="Zhang X."/>
            <person name="Hyde K.D."/>
            <person name="Liu Y."/>
            <person name="Liu Z."/>
        </authorList>
    </citation>
    <scope>NUCLEOTIDE SEQUENCE [LARGE SCALE GENOMIC DNA]</scope>
    <source>
        <strain evidence="2 3">GZAAS20.1005</strain>
    </source>
</reference>
<dbReference type="OrthoDB" id="4191831at2759"/>
<sequence length="451" mass="51208">MDWNREAHLFADVVSAARRIIYLARFPPEEESEWVEFLEKGTFCVFIAVLVSQLHNVKTLRLDYSFIWFGGYPGRMVMHSLFSGRPDPASTLSRFESLWLVDYGGNMPPTEGDTLPIHEPGEITDESGGRTDEAEGPTDEQEGELPADRAEGGNMPTDEQGEDWPIDEALVLDEPAVNGFPISYNLDQFVGWFCLSSVRHFSIWLPGNANLESLKDKKLNLPQLQTLILARSTASAQAIASLLIQTQSLKSLHLGLAYDWYTQTVLEGGGFITRALQSISETIEDFSMGLEYYPRFNGSPHEDESKEHLLVPFHGILRKFPRLQTAEIPMLVLLGLNSDFNGPGEMRDLLPRTLRRLVLRGDLASVQEHEHWGERISNAVRIHLEGDWRASTPLLQHVCGRIWFWYWYHEPDDWWLVGELLKDVCGKAGIRQEFIPDNLGSGLWSRELGMR</sequence>
<dbReference type="AlphaFoldDB" id="A0A1E3BD27"/>
<protein>
    <submittedName>
        <fullName evidence="2">Uncharacterized protein</fullName>
    </submittedName>
</protein>
<evidence type="ECO:0000313" key="3">
    <source>
        <dbReference type="Proteomes" id="UP000094569"/>
    </source>
</evidence>
<gene>
    <name evidence="2" type="ORF">SI65_05492</name>
</gene>
<feature type="region of interest" description="Disordered" evidence="1">
    <location>
        <begin position="109"/>
        <end position="162"/>
    </location>
</feature>
<evidence type="ECO:0000313" key="2">
    <source>
        <dbReference type="EMBL" id="ODM18875.1"/>
    </source>
</evidence>
<comment type="caution">
    <text evidence="2">The sequence shown here is derived from an EMBL/GenBank/DDBJ whole genome shotgun (WGS) entry which is preliminary data.</text>
</comment>